<sequence length="264" mass="28028">MVASVDAMATNVGVEILKQGGNAVDAAVAVGYALAVTHPQAGNLGGGGFMMLRTKDGKTTAIDFREMAPEQASRDMFLDSQGNPDSKKSLISHLASGTPGTVAGFSLALEKYGTLPLNKVIQPAIKLAQDGFTVNSALADDLKTYGSEVLPNHANSKAIFWKDGEPLKKGDKLVQTNLAKSLTLIAEHGPDAFYKGAIADQIAEEMHNNGGLMSKADLANYKAVQRTPISGEYRGYEVFSMPPPSSGGIHHRANPQYPREFRPA</sequence>
<organism evidence="3 4">
    <name type="scientific">Kluyvera cryocrescens</name>
    <name type="common">Kluyvera citrophila</name>
    <dbReference type="NCBI Taxonomy" id="580"/>
    <lineage>
        <taxon>Bacteria</taxon>
        <taxon>Pseudomonadati</taxon>
        <taxon>Pseudomonadota</taxon>
        <taxon>Gammaproteobacteria</taxon>
        <taxon>Enterobacterales</taxon>
        <taxon>Enterobacteriaceae</taxon>
        <taxon>Kluyvera</taxon>
    </lineage>
</organism>
<keyword evidence="3" id="KW-0808">Transferase</keyword>
<evidence type="ECO:0000313" key="3">
    <source>
        <dbReference type="EMBL" id="VFS62741.1"/>
    </source>
</evidence>
<dbReference type="Pfam" id="PF01019">
    <property type="entry name" value="G_glu_transpept"/>
    <property type="match status" value="1"/>
</dbReference>
<dbReference type="PANTHER" id="PTHR43199:SF1">
    <property type="entry name" value="GLUTATHIONE HYDROLASE PROENZYME"/>
    <property type="match status" value="1"/>
</dbReference>
<protein>
    <submittedName>
        <fullName evidence="3">Gamma-glutamyltranspeptidase</fullName>
        <ecNumber evidence="3">2.3.2.2</ecNumber>
    </submittedName>
</protein>
<dbReference type="Gene3D" id="1.10.246.130">
    <property type="match status" value="1"/>
</dbReference>
<keyword evidence="3" id="KW-0012">Acyltransferase</keyword>
<dbReference type="InterPro" id="IPR051792">
    <property type="entry name" value="GGT_bact"/>
</dbReference>
<keyword evidence="4" id="KW-1185">Reference proteome</keyword>
<evidence type="ECO:0000256" key="2">
    <source>
        <dbReference type="SAM" id="MobiDB-lite"/>
    </source>
</evidence>
<dbReference type="InterPro" id="IPR043138">
    <property type="entry name" value="GGT_lsub"/>
</dbReference>
<proteinExistence type="inferred from homology"/>
<feature type="region of interest" description="Disordered" evidence="2">
    <location>
        <begin position="244"/>
        <end position="264"/>
    </location>
</feature>
<comment type="similarity">
    <text evidence="1">Belongs to the gamma-glutamyltransferase family.</text>
</comment>
<dbReference type="SUPFAM" id="SSF56235">
    <property type="entry name" value="N-terminal nucleophile aminohydrolases (Ntn hydrolases)"/>
    <property type="match status" value="1"/>
</dbReference>
<dbReference type="PANTHER" id="PTHR43199">
    <property type="entry name" value="GLUTATHIONE HYDROLASE"/>
    <property type="match status" value="1"/>
</dbReference>
<dbReference type="Proteomes" id="UP000401081">
    <property type="component" value="Unassembled WGS sequence"/>
</dbReference>
<name>A0A485AQD0_KLUCR</name>
<reference evidence="3 4" key="1">
    <citation type="submission" date="2019-03" db="EMBL/GenBank/DDBJ databases">
        <authorList>
            <consortium name="Pathogen Informatics"/>
        </authorList>
    </citation>
    <scope>NUCLEOTIDE SEQUENCE [LARGE SCALE GENOMIC DNA]</scope>
    <source>
        <strain evidence="3 4">NCTC12993</strain>
    </source>
</reference>
<evidence type="ECO:0000256" key="1">
    <source>
        <dbReference type="ARBA" id="ARBA00009381"/>
    </source>
</evidence>
<dbReference type="InterPro" id="IPR029055">
    <property type="entry name" value="Ntn_hydrolases_N"/>
</dbReference>
<dbReference type="AlphaFoldDB" id="A0A485AQD0"/>
<dbReference type="GO" id="GO:0103068">
    <property type="term" value="F:leukotriene C4 gamma-glutamyl transferase activity"/>
    <property type="evidence" value="ECO:0007669"/>
    <property type="project" value="UniProtKB-EC"/>
</dbReference>
<dbReference type="PRINTS" id="PR01210">
    <property type="entry name" value="GGTRANSPTASE"/>
</dbReference>
<dbReference type="EC" id="2.3.2.2" evidence="3"/>
<evidence type="ECO:0000313" key="4">
    <source>
        <dbReference type="Proteomes" id="UP000401081"/>
    </source>
</evidence>
<dbReference type="EMBL" id="CAADJD010000017">
    <property type="protein sequence ID" value="VFS62741.1"/>
    <property type="molecule type" value="Genomic_DNA"/>
</dbReference>
<accession>A0A485AQD0</accession>
<gene>
    <name evidence="3" type="primary">ggt_3</name>
    <name evidence="3" type="ORF">NCTC12993_02240</name>
</gene>